<proteinExistence type="predicted"/>
<sequence length="59" mass="7061">TKEWEAIFWFDKMDTFSVNHSSEIVGINRSEHLELYSRINDSIQKTIIDIETQELQDKM</sequence>
<gene>
    <name evidence="1" type="ORF">DHETER_LOCUS6145</name>
</gene>
<evidence type="ECO:0000313" key="1">
    <source>
        <dbReference type="EMBL" id="CAG8572982.1"/>
    </source>
</evidence>
<comment type="caution">
    <text evidence="1">The sequence shown here is derived from an EMBL/GenBank/DDBJ whole genome shotgun (WGS) entry which is preliminary data.</text>
</comment>
<feature type="non-terminal residue" evidence="1">
    <location>
        <position position="1"/>
    </location>
</feature>
<name>A0ACA9M7X8_9GLOM</name>
<dbReference type="EMBL" id="CAJVPU010007460">
    <property type="protein sequence ID" value="CAG8572982.1"/>
    <property type="molecule type" value="Genomic_DNA"/>
</dbReference>
<protein>
    <submittedName>
        <fullName evidence="1">7768_t:CDS:1</fullName>
    </submittedName>
</protein>
<reference evidence="1" key="1">
    <citation type="submission" date="2021-06" db="EMBL/GenBank/DDBJ databases">
        <authorList>
            <person name="Kallberg Y."/>
            <person name="Tangrot J."/>
            <person name="Rosling A."/>
        </authorList>
    </citation>
    <scope>NUCLEOTIDE SEQUENCE</scope>
    <source>
        <strain evidence="1">IL203A</strain>
    </source>
</reference>
<keyword evidence="2" id="KW-1185">Reference proteome</keyword>
<evidence type="ECO:0000313" key="2">
    <source>
        <dbReference type="Proteomes" id="UP000789702"/>
    </source>
</evidence>
<dbReference type="Proteomes" id="UP000789702">
    <property type="component" value="Unassembled WGS sequence"/>
</dbReference>
<accession>A0ACA9M7X8</accession>
<organism evidence="1 2">
    <name type="scientific">Dentiscutata heterogama</name>
    <dbReference type="NCBI Taxonomy" id="1316150"/>
    <lineage>
        <taxon>Eukaryota</taxon>
        <taxon>Fungi</taxon>
        <taxon>Fungi incertae sedis</taxon>
        <taxon>Mucoromycota</taxon>
        <taxon>Glomeromycotina</taxon>
        <taxon>Glomeromycetes</taxon>
        <taxon>Diversisporales</taxon>
        <taxon>Gigasporaceae</taxon>
        <taxon>Dentiscutata</taxon>
    </lineage>
</organism>